<reference evidence="1 2" key="1">
    <citation type="submission" date="2019-12" db="EMBL/GenBank/DDBJ databases">
        <title>Paraburkholderia acidiphila 7Q-K02 sp. nov and Paraburkholderia acidisoli DHF22 sp. nov., two strains isolated from forest soil.</title>
        <authorList>
            <person name="Gao Z."/>
            <person name="Qiu L."/>
        </authorList>
    </citation>
    <scope>NUCLEOTIDE SEQUENCE [LARGE SCALE GENOMIC DNA]</scope>
    <source>
        <strain evidence="1 2">DHF22</strain>
    </source>
</reference>
<evidence type="ECO:0000313" key="2">
    <source>
        <dbReference type="Proteomes" id="UP000433577"/>
    </source>
</evidence>
<dbReference type="Proteomes" id="UP000433577">
    <property type="component" value="Chromosome 1"/>
</dbReference>
<keyword evidence="2" id="KW-1185">Reference proteome</keyword>
<dbReference type="KEGG" id="pacs:FAZ98_11990"/>
<protein>
    <recommendedName>
        <fullName evidence="3">Helix-turn-helix domain-containing protein</fullName>
    </recommendedName>
</protein>
<sequence length="82" mass="9029">MTSSDTNAQASKAADDFVSIADAAKQLFVSRPYVLKLLERGELDLHHEVGNERFITQASVQRCRADRDAAAQAYQDLATDES</sequence>
<dbReference type="RefSeq" id="WP_158951415.1">
    <property type="nucleotide sequence ID" value="NZ_CP046913.1"/>
</dbReference>
<gene>
    <name evidence="1" type="ORF">FAZ98_11990</name>
</gene>
<dbReference type="OrthoDB" id="9134643at2"/>
<proteinExistence type="predicted"/>
<name>A0A7Z2GIE7_9BURK</name>
<dbReference type="EMBL" id="CP046913">
    <property type="protein sequence ID" value="QGZ62388.1"/>
    <property type="molecule type" value="Genomic_DNA"/>
</dbReference>
<evidence type="ECO:0000313" key="1">
    <source>
        <dbReference type="EMBL" id="QGZ62388.1"/>
    </source>
</evidence>
<evidence type="ECO:0008006" key="3">
    <source>
        <dbReference type="Google" id="ProtNLM"/>
    </source>
</evidence>
<organism evidence="1 2">
    <name type="scientific">Paraburkholderia acidisoli</name>
    <dbReference type="NCBI Taxonomy" id="2571748"/>
    <lineage>
        <taxon>Bacteria</taxon>
        <taxon>Pseudomonadati</taxon>
        <taxon>Pseudomonadota</taxon>
        <taxon>Betaproteobacteria</taxon>
        <taxon>Burkholderiales</taxon>
        <taxon>Burkholderiaceae</taxon>
        <taxon>Paraburkholderia</taxon>
    </lineage>
</organism>
<dbReference type="AlphaFoldDB" id="A0A7Z2GIE7"/>
<accession>A0A7Z2GIE7</accession>